<reference evidence="1" key="1">
    <citation type="submission" date="2023-04" db="EMBL/GenBank/DDBJ databases">
        <title>Draft Genome sequencing of Naganishia species isolated from polar environments using Oxford Nanopore Technology.</title>
        <authorList>
            <person name="Leo P."/>
            <person name="Venkateswaran K."/>
        </authorList>
    </citation>
    <scope>NUCLEOTIDE SEQUENCE</scope>
    <source>
        <strain evidence="1">MNA-CCFEE 5262</strain>
    </source>
</reference>
<comment type="caution">
    <text evidence="1">The sequence shown here is derived from an EMBL/GenBank/DDBJ whole genome shotgun (WGS) entry which is preliminary data.</text>
</comment>
<protein>
    <submittedName>
        <fullName evidence="1">Uncharacterized protein</fullName>
    </submittedName>
</protein>
<gene>
    <name evidence="1" type="ORF">QFC20_005693</name>
</gene>
<dbReference type="EMBL" id="JASBWS010000083">
    <property type="protein sequence ID" value="KAJ9099482.1"/>
    <property type="molecule type" value="Genomic_DNA"/>
</dbReference>
<evidence type="ECO:0000313" key="1">
    <source>
        <dbReference type="EMBL" id="KAJ9099482.1"/>
    </source>
</evidence>
<dbReference type="Proteomes" id="UP001230649">
    <property type="component" value="Unassembled WGS sequence"/>
</dbReference>
<accession>A0ACC2VLP7</accession>
<evidence type="ECO:0000313" key="2">
    <source>
        <dbReference type="Proteomes" id="UP001230649"/>
    </source>
</evidence>
<keyword evidence="2" id="KW-1185">Reference proteome</keyword>
<name>A0ACC2VLP7_9TREE</name>
<sequence>MAPNMNNKKRSAPSNGSAGQSKKPRVNDSKSKSKPNAKDFKGKGKAPVGNKKPIKTYRNVEEKVVAAPKRKLPLTATAPAHANNDEDDDEMDVDGSEEESEDVEMEQEALNGDERDGAQAGEPKQRMSKAEKLALHATQPHRTTKLPSHPLLQDKLLPLWEEARKADITKEERQAAIKQLWETVKGRVAEVARGHKGGRVLQTIVKYGGKEERDGVAAELEGQYKTMMQSKYSKFLMSKLIRHCHTVRPKIIAEITPDVPQLLFHSHACGPLSDFFELYASPKEKRLLVRGFYPKEVLLFDGVGVGKEAAVNVVEKAQEKGKEASEVKSLEKVLDEMTEGKMRERVLEELSEKVAHVFNSTQKEALAQEIFHRVVLEYLTCVYKFLSPEDADKKMHELLESSLESLADIVHTKDGSAVVREFLARGVAKDRKSILRVLKPHLEKLCKDGEAQTVLFTAFDVVDDTKMMGKAIISDIGQMAGGLAVDKQGRKVLLYLLTPRSSRHFIPSTVAQLKQADEAAAKTSKKDKDVRRKELKDVISPDLIKLVEEQGEQLLRETGSSLLVAEILLSAVGDKSKALEAVAQPLTTPYPNPAPVDSDADPATAHILDLGYAVRTYKTLLAGGRFSTATNTVEDFDAELQSRFAQLFYRNITSREAGGEQNLVNIALGNATFALVELLSALKDDKQKLSDIKKGLCAPHVLPDIEKSWRKGAKPLYEALSAL</sequence>
<proteinExistence type="predicted"/>
<organism evidence="1 2">
    <name type="scientific">Naganishia adeliensis</name>
    <dbReference type="NCBI Taxonomy" id="92952"/>
    <lineage>
        <taxon>Eukaryota</taxon>
        <taxon>Fungi</taxon>
        <taxon>Dikarya</taxon>
        <taxon>Basidiomycota</taxon>
        <taxon>Agaricomycotina</taxon>
        <taxon>Tremellomycetes</taxon>
        <taxon>Filobasidiales</taxon>
        <taxon>Filobasidiaceae</taxon>
        <taxon>Naganishia</taxon>
    </lineage>
</organism>